<dbReference type="GO" id="GO:0035197">
    <property type="term" value="F:siRNA binding"/>
    <property type="evidence" value="ECO:0007669"/>
    <property type="project" value="TreeGrafter"/>
</dbReference>
<organism evidence="3 4">
    <name type="scientific">Acanthamoeba castellanii (strain ATCC 30010 / Neff)</name>
    <dbReference type="NCBI Taxonomy" id="1257118"/>
    <lineage>
        <taxon>Eukaryota</taxon>
        <taxon>Amoebozoa</taxon>
        <taxon>Discosea</taxon>
        <taxon>Longamoebia</taxon>
        <taxon>Centramoebida</taxon>
        <taxon>Acanthamoebidae</taxon>
        <taxon>Acanthamoeba</taxon>
    </lineage>
</organism>
<dbReference type="InterPro" id="IPR048263">
    <property type="entry name" value="Arb2"/>
</dbReference>
<dbReference type="Pfam" id="PF22562">
    <property type="entry name" value="UBA_7"/>
    <property type="match status" value="1"/>
</dbReference>
<dbReference type="Proteomes" id="UP000011083">
    <property type="component" value="Unassembled WGS sequence"/>
</dbReference>
<accession>L8H0C4</accession>
<dbReference type="PANTHER" id="PTHR21357:SF4">
    <property type="entry name" value="FAM172 FAMILY PROTEIN HOMOLOG CG10038"/>
    <property type="match status" value="1"/>
</dbReference>
<evidence type="ECO:0000259" key="2">
    <source>
        <dbReference type="PROSITE" id="PS50030"/>
    </source>
</evidence>
<dbReference type="PROSITE" id="PS50030">
    <property type="entry name" value="UBA"/>
    <property type="match status" value="1"/>
</dbReference>
<proteinExistence type="predicted"/>
<feature type="domain" description="UBA" evidence="2">
    <location>
        <begin position="2"/>
        <end position="43"/>
    </location>
</feature>
<dbReference type="InterPro" id="IPR029058">
    <property type="entry name" value="AB_hydrolase_fold"/>
</dbReference>
<dbReference type="GO" id="GO:0031048">
    <property type="term" value="P:regulatory ncRNA-mediated heterochromatin formation"/>
    <property type="evidence" value="ECO:0007669"/>
    <property type="project" value="TreeGrafter"/>
</dbReference>
<dbReference type="OMA" id="LAFVELX"/>
<evidence type="ECO:0000256" key="1">
    <source>
        <dbReference type="SAM" id="MobiDB-lite"/>
    </source>
</evidence>
<name>L8H0C4_ACACF</name>
<dbReference type="PANTHER" id="PTHR21357">
    <property type="entry name" value="FAM172 FAMILY PROTEIN HOMOLOG CG10038"/>
    <property type="match status" value="1"/>
</dbReference>
<dbReference type="EMBL" id="KB007948">
    <property type="protein sequence ID" value="ELR18652.1"/>
    <property type="molecule type" value="Genomic_DNA"/>
</dbReference>
<dbReference type="InterPro" id="IPR015940">
    <property type="entry name" value="UBA"/>
</dbReference>
<dbReference type="VEuPathDB" id="AmoebaDB:ACA1_392980"/>
<reference evidence="3 4" key="1">
    <citation type="journal article" date="2013" name="Genome Biol.">
        <title>Genome of Acanthamoeba castellanii highlights extensive lateral gene transfer and early evolution of tyrosine kinase signaling.</title>
        <authorList>
            <person name="Clarke M."/>
            <person name="Lohan A.J."/>
            <person name="Liu B."/>
            <person name="Lagkouvardos I."/>
            <person name="Roy S."/>
            <person name="Zafar N."/>
            <person name="Bertelli C."/>
            <person name="Schilde C."/>
            <person name="Kianianmomeni A."/>
            <person name="Burglin T.R."/>
            <person name="Frech C."/>
            <person name="Turcotte B."/>
            <person name="Kopec K.O."/>
            <person name="Synnott J.M."/>
            <person name="Choo C."/>
            <person name="Paponov I."/>
            <person name="Finkler A."/>
            <person name="Soon Heng Tan C."/>
            <person name="Hutchins A.P."/>
            <person name="Weinmeier T."/>
            <person name="Rattei T."/>
            <person name="Chu J.S."/>
            <person name="Gimenez G."/>
            <person name="Irimia M."/>
            <person name="Rigden D.J."/>
            <person name="Fitzpatrick D.A."/>
            <person name="Lorenzo-Morales J."/>
            <person name="Bateman A."/>
            <person name="Chiu C.H."/>
            <person name="Tang P."/>
            <person name="Hegemann P."/>
            <person name="Fromm H."/>
            <person name="Raoult D."/>
            <person name="Greub G."/>
            <person name="Miranda-Saavedra D."/>
            <person name="Chen N."/>
            <person name="Nash P."/>
            <person name="Ginger M.L."/>
            <person name="Horn M."/>
            <person name="Schaap P."/>
            <person name="Caler L."/>
            <person name="Loftus B."/>
        </authorList>
    </citation>
    <scope>NUCLEOTIDE SEQUENCE [LARGE SCALE GENOMIC DNA]</scope>
    <source>
        <strain evidence="3 4">Neff</strain>
    </source>
</reference>
<dbReference type="Gene3D" id="1.10.8.10">
    <property type="entry name" value="DNA helicase RuvA subunit, C-terminal domain"/>
    <property type="match status" value="1"/>
</dbReference>
<dbReference type="InterPro" id="IPR053858">
    <property type="entry name" value="Arb2_dom"/>
</dbReference>
<dbReference type="GO" id="GO:0005634">
    <property type="term" value="C:nucleus"/>
    <property type="evidence" value="ECO:0007669"/>
    <property type="project" value="TreeGrafter"/>
</dbReference>
<keyword evidence="4" id="KW-1185">Reference proteome</keyword>
<protein>
    <recommendedName>
        <fullName evidence="2">UBA domain-containing protein</fullName>
    </recommendedName>
</protein>
<dbReference type="InterPro" id="IPR009060">
    <property type="entry name" value="UBA-like_sf"/>
</dbReference>
<sequence length="358" mass="39901">MEVDAGLLGTLVAMGFEQEAAANALLITNNASLDEALDYLQRCCLEAGEGGAPGGSTTDTKKATPDVQLPENPTSLADYGYHFNDEGELRHLETGTPFQFINQKHYEAMGDMIVRHIQEAMLKAYQLTEQIIPLHDVPYEMPRSCLYMSPEWETAEVLLLLTHGSGNVRAGQWARKPCFNDSLQIGSVLPYIKKAQEAGWAVIVLNPNLNEGTINGKRVPIARNESPEAHYLYVWDTFVSKAQAKHVLMVSHSYGGVSTINLIEKREKQVLQRLRALALTDSIHFFKHRRITRQGFDWLATNCIDWVSSDLPLDSPVDNKADCYCVSAGTNKHEHTSGFAIESVFNFFQARLEVAAFL</sequence>
<dbReference type="Pfam" id="PF22749">
    <property type="entry name" value="Arb2"/>
    <property type="match status" value="1"/>
</dbReference>
<gene>
    <name evidence="3" type="ORF">ACA1_392980</name>
</gene>
<dbReference type="KEGG" id="acan:ACA1_392980"/>
<dbReference type="SUPFAM" id="SSF46934">
    <property type="entry name" value="UBA-like"/>
    <property type="match status" value="1"/>
</dbReference>
<dbReference type="GeneID" id="14919436"/>
<dbReference type="SUPFAM" id="SSF53474">
    <property type="entry name" value="alpha/beta-Hydrolases"/>
    <property type="match status" value="1"/>
</dbReference>
<evidence type="ECO:0000313" key="4">
    <source>
        <dbReference type="Proteomes" id="UP000011083"/>
    </source>
</evidence>
<feature type="region of interest" description="Disordered" evidence="1">
    <location>
        <begin position="50"/>
        <end position="71"/>
    </location>
</feature>
<dbReference type="RefSeq" id="XP_004340695.1">
    <property type="nucleotide sequence ID" value="XM_004340647.1"/>
</dbReference>
<evidence type="ECO:0000313" key="3">
    <source>
        <dbReference type="EMBL" id="ELR18652.1"/>
    </source>
</evidence>
<dbReference type="OrthoDB" id="421951at2759"/>
<dbReference type="AlphaFoldDB" id="L8H0C4"/>